<evidence type="ECO:0000256" key="3">
    <source>
        <dbReference type="ARBA" id="ARBA00022676"/>
    </source>
</evidence>
<keyword evidence="4" id="KW-0812">Transmembrane</keyword>
<proteinExistence type="inferred from homology"/>
<accession>A0AAE1JEG7</accession>
<dbReference type="Proteomes" id="UP001293593">
    <property type="component" value="Unassembled WGS sequence"/>
</dbReference>
<protein>
    <recommendedName>
        <fullName evidence="6">Exostosin GT47 domain-containing protein</fullName>
    </recommendedName>
</protein>
<dbReference type="PANTHER" id="PTHR11062:SF282">
    <property type="entry name" value="XYLOGLUCAN GALACTOSYLTRANSFERASE GT11-RELATED"/>
    <property type="match status" value="1"/>
</dbReference>
<evidence type="ECO:0000256" key="5">
    <source>
        <dbReference type="ARBA" id="ARBA00023034"/>
    </source>
</evidence>
<evidence type="ECO:0000259" key="6">
    <source>
        <dbReference type="Pfam" id="PF03016"/>
    </source>
</evidence>
<name>A0AAE1JEG7_9FABA</name>
<dbReference type="Pfam" id="PF03016">
    <property type="entry name" value="Exostosin_GT47"/>
    <property type="match status" value="1"/>
</dbReference>
<evidence type="ECO:0000256" key="2">
    <source>
        <dbReference type="ARBA" id="ARBA00010271"/>
    </source>
</evidence>
<dbReference type="InterPro" id="IPR040911">
    <property type="entry name" value="Exostosin_GT47"/>
</dbReference>
<keyword evidence="3" id="KW-0328">Glycosyltransferase</keyword>
<keyword evidence="5" id="KW-0333">Golgi apparatus</keyword>
<evidence type="ECO:0000313" key="7">
    <source>
        <dbReference type="EMBL" id="KAK4266564.1"/>
    </source>
</evidence>
<keyword evidence="3" id="KW-0808">Transferase</keyword>
<evidence type="ECO:0000256" key="4">
    <source>
        <dbReference type="ARBA" id="ARBA00022968"/>
    </source>
</evidence>
<comment type="similarity">
    <text evidence="2">Belongs to the glycosyltransferase 47 family.</text>
</comment>
<dbReference type="EMBL" id="JAWXYG010000008">
    <property type="protein sequence ID" value="KAK4266564.1"/>
    <property type="molecule type" value="Genomic_DNA"/>
</dbReference>
<gene>
    <name evidence="7" type="ORF">QN277_027461</name>
</gene>
<comment type="caution">
    <text evidence="7">The sequence shown here is derived from an EMBL/GenBank/DDBJ whole genome shotgun (WGS) entry which is preliminary data.</text>
</comment>
<dbReference type="AlphaFoldDB" id="A0AAE1JEG7"/>
<evidence type="ECO:0000313" key="8">
    <source>
        <dbReference type="Proteomes" id="UP001293593"/>
    </source>
</evidence>
<dbReference type="GO" id="GO:0016757">
    <property type="term" value="F:glycosyltransferase activity"/>
    <property type="evidence" value="ECO:0007669"/>
    <property type="project" value="UniProtKB-KW"/>
</dbReference>
<keyword evidence="8" id="KW-1185">Reference proteome</keyword>
<reference evidence="7" key="1">
    <citation type="submission" date="2023-10" db="EMBL/GenBank/DDBJ databases">
        <title>Chromosome-level genome of the transformable northern wattle, Acacia crassicarpa.</title>
        <authorList>
            <person name="Massaro I."/>
            <person name="Sinha N.R."/>
            <person name="Poethig S."/>
            <person name="Leichty A.R."/>
        </authorList>
    </citation>
    <scope>NUCLEOTIDE SEQUENCE</scope>
    <source>
        <strain evidence="7">Acra3RX</strain>
        <tissue evidence="7">Leaf</tissue>
    </source>
</reference>
<feature type="domain" description="Exostosin GT47" evidence="6">
    <location>
        <begin position="108"/>
        <end position="443"/>
    </location>
</feature>
<sequence>MMKKMMEKLFDHLRFVFITSFVLCFSLFFLDYMAVHHGQSGITFLLIPNQVQGPNSGQTLNFSGKNTTTSDISVPDFPTSGVSDMQTDTITENENPLEIQEHDWYDPCSGKYIYMHDIPSRFNEDLLERCHRLLKWMNMCPSLTNLGLGPKIMLTERSKTQVLSLKNRWYATNQFSLEVIFHNKMKHYRCLTNNSSSASAVFVPYYAGLDVGQYLWDTNVSVRDASPIELSNWLSSRPEWKRMRGRDHFLVGGRIGWDFRRRTENDSDWGTKLMFLPQFSNMTFLPIESGSYPNDFPIPYPTYFHPLKDHEILKWQKRMRKVKRPYLFSFVGATRPNSTQLLRNELIKQCLVSSKACNFLSCYDGKGNPCEDPVSITKVFQSSHFCLQPPGDSYTRRSTFDSILAGCVPVFFHPSSAYDQYLWHLPKDGSKYSVFVPEEDVKEKGVMISDALLRFSKSEVMALREEVIKLIPRIIYGDPKSRFETIEDAFDIAVKEILKRVENVRREIFNVNT</sequence>
<comment type="subcellular location">
    <subcellularLocation>
        <location evidence="1">Golgi apparatus membrane</location>
        <topology evidence="1">Single-pass type II membrane protein</topology>
    </subcellularLocation>
</comment>
<dbReference type="GO" id="GO:0000139">
    <property type="term" value="C:Golgi membrane"/>
    <property type="evidence" value="ECO:0007669"/>
    <property type="project" value="UniProtKB-SubCell"/>
</dbReference>
<dbReference type="InterPro" id="IPR004263">
    <property type="entry name" value="Exostosin"/>
</dbReference>
<organism evidence="7 8">
    <name type="scientific">Acacia crassicarpa</name>
    <name type="common">northern wattle</name>
    <dbReference type="NCBI Taxonomy" id="499986"/>
    <lineage>
        <taxon>Eukaryota</taxon>
        <taxon>Viridiplantae</taxon>
        <taxon>Streptophyta</taxon>
        <taxon>Embryophyta</taxon>
        <taxon>Tracheophyta</taxon>
        <taxon>Spermatophyta</taxon>
        <taxon>Magnoliopsida</taxon>
        <taxon>eudicotyledons</taxon>
        <taxon>Gunneridae</taxon>
        <taxon>Pentapetalae</taxon>
        <taxon>rosids</taxon>
        <taxon>fabids</taxon>
        <taxon>Fabales</taxon>
        <taxon>Fabaceae</taxon>
        <taxon>Caesalpinioideae</taxon>
        <taxon>mimosoid clade</taxon>
        <taxon>Acacieae</taxon>
        <taxon>Acacia</taxon>
    </lineage>
</organism>
<evidence type="ECO:0000256" key="1">
    <source>
        <dbReference type="ARBA" id="ARBA00004323"/>
    </source>
</evidence>
<dbReference type="PANTHER" id="PTHR11062">
    <property type="entry name" value="EXOSTOSIN HEPARAN SULFATE GLYCOSYLTRANSFERASE -RELATED"/>
    <property type="match status" value="1"/>
</dbReference>
<keyword evidence="4" id="KW-0735">Signal-anchor</keyword>